<dbReference type="Pfam" id="PF00120">
    <property type="entry name" value="Gln-synt_C"/>
    <property type="match status" value="1"/>
</dbReference>
<reference evidence="14" key="1">
    <citation type="journal article" date="2023" name="Mol. Phylogenet. Evol.">
        <title>Genome-scale phylogeny and comparative genomics of the fungal order Sordariales.</title>
        <authorList>
            <person name="Hensen N."/>
            <person name="Bonometti L."/>
            <person name="Westerberg I."/>
            <person name="Brannstrom I.O."/>
            <person name="Guillou S."/>
            <person name="Cros-Aarteil S."/>
            <person name="Calhoun S."/>
            <person name="Haridas S."/>
            <person name="Kuo A."/>
            <person name="Mondo S."/>
            <person name="Pangilinan J."/>
            <person name="Riley R."/>
            <person name="LaButti K."/>
            <person name="Andreopoulos B."/>
            <person name="Lipzen A."/>
            <person name="Chen C."/>
            <person name="Yan M."/>
            <person name="Daum C."/>
            <person name="Ng V."/>
            <person name="Clum A."/>
            <person name="Steindorff A."/>
            <person name="Ohm R.A."/>
            <person name="Martin F."/>
            <person name="Silar P."/>
            <person name="Natvig D.O."/>
            <person name="Lalanne C."/>
            <person name="Gautier V."/>
            <person name="Ament-Velasquez S.L."/>
            <person name="Kruys A."/>
            <person name="Hutchinson M.I."/>
            <person name="Powell A.J."/>
            <person name="Barry K."/>
            <person name="Miller A.N."/>
            <person name="Grigoriev I.V."/>
            <person name="Debuchy R."/>
            <person name="Gladieux P."/>
            <person name="Hiltunen Thoren M."/>
            <person name="Johannesson H."/>
        </authorList>
    </citation>
    <scope>NUCLEOTIDE SEQUENCE</scope>
    <source>
        <strain evidence="14">PSN293</strain>
    </source>
</reference>
<dbReference type="AlphaFoldDB" id="A0AAN6XX03"/>
<feature type="domain" description="GS catalytic" evidence="13">
    <location>
        <begin position="111"/>
        <end position="359"/>
    </location>
</feature>
<evidence type="ECO:0000256" key="2">
    <source>
        <dbReference type="ARBA" id="ARBA00011823"/>
    </source>
</evidence>
<evidence type="ECO:0000259" key="12">
    <source>
        <dbReference type="PROSITE" id="PS51986"/>
    </source>
</evidence>
<evidence type="ECO:0000259" key="13">
    <source>
        <dbReference type="PROSITE" id="PS51987"/>
    </source>
</evidence>
<keyword evidence="7 11" id="KW-0067">ATP-binding</keyword>
<comment type="similarity">
    <text evidence="1 9 10">Belongs to the glutamine synthetase family.</text>
</comment>
<dbReference type="GO" id="GO:0005524">
    <property type="term" value="F:ATP binding"/>
    <property type="evidence" value="ECO:0007669"/>
    <property type="project" value="UniProtKB-KW"/>
</dbReference>
<dbReference type="InterPro" id="IPR008147">
    <property type="entry name" value="Gln_synt_N"/>
</dbReference>
<gene>
    <name evidence="14" type="ORF">QBC37DRAFT_70884</name>
</gene>
<dbReference type="InterPro" id="IPR050292">
    <property type="entry name" value="Glutamine_Synthetase"/>
</dbReference>
<dbReference type="FunFam" id="3.30.590.10:FF:000004">
    <property type="entry name" value="Glutamine synthetase"/>
    <property type="match status" value="1"/>
</dbReference>
<dbReference type="SMART" id="SM01230">
    <property type="entry name" value="Gln-synt_C"/>
    <property type="match status" value="1"/>
</dbReference>
<dbReference type="PANTHER" id="PTHR20852:SF57">
    <property type="entry name" value="GLUTAMINE SYNTHETASE 2 CYTOPLASMIC"/>
    <property type="match status" value="1"/>
</dbReference>
<dbReference type="PROSITE" id="PS00180">
    <property type="entry name" value="GLNA_1"/>
    <property type="match status" value="1"/>
</dbReference>
<evidence type="ECO:0000256" key="6">
    <source>
        <dbReference type="ARBA" id="ARBA00022741"/>
    </source>
</evidence>
<dbReference type="InterPro" id="IPR008146">
    <property type="entry name" value="Gln_synth_cat_dom"/>
</dbReference>
<evidence type="ECO:0000256" key="4">
    <source>
        <dbReference type="ARBA" id="ARBA00021364"/>
    </source>
</evidence>
<dbReference type="SUPFAM" id="SSF54368">
    <property type="entry name" value="Glutamine synthetase, N-terminal domain"/>
    <property type="match status" value="1"/>
</dbReference>
<dbReference type="EC" id="6.3.1.2" evidence="3 11"/>
<sequence>MATEQVSRTATLKKYELLDQKDILLAEYIWIDADGETRSKTRTLDATKEWTTETLPVWNFDGSSTGQAPGENSDVYIRPVAIYADPLRRGKNILVLTECWNHDGTPNKFNYRHECAKLMSAHAEHEPWFGLEQEYTLLDLNDRPFGWPQNGYPAPQGPYYCGVGSGKVVQRDIVEAHLRACIYAGVTISGTNAEVMPAQWEYQIGPCEGIKMGDDLWVARYLLARVAEDFGAKVSLHPKPIPGDWNGAGLHSNFSTKEMRVEGGMKHIEAAIEKLSKRHQEHIAVYGEDNDKRLTGRHETGAIDQFSSGVANRGASIRIPRECAAKGYGYFEDRRPASNADPYRVTGILMESVFGAVSE</sequence>
<evidence type="ECO:0000313" key="15">
    <source>
        <dbReference type="Proteomes" id="UP001301769"/>
    </source>
</evidence>
<dbReference type="GO" id="GO:0004356">
    <property type="term" value="F:glutamine synthetase activity"/>
    <property type="evidence" value="ECO:0007669"/>
    <property type="project" value="UniProtKB-EC"/>
</dbReference>
<evidence type="ECO:0000256" key="5">
    <source>
        <dbReference type="ARBA" id="ARBA00022598"/>
    </source>
</evidence>
<keyword evidence="6 11" id="KW-0547">Nucleotide-binding</keyword>
<dbReference type="PANTHER" id="PTHR20852">
    <property type="entry name" value="GLUTAMINE SYNTHETASE"/>
    <property type="match status" value="1"/>
</dbReference>
<name>A0AAN6XX03_9PEZI</name>
<evidence type="ECO:0000313" key="14">
    <source>
        <dbReference type="EMBL" id="KAK4208474.1"/>
    </source>
</evidence>
<protein>
    <recommendedName>
        <fullName evidence="4 11">Glutamine synthetase</fullName>
        <ecNumber evidence="3 11">6.3.1.2</ecNumber>
    </recommendedName>
</protein>
<evidence type="ECO:0000256" key="8">
    <source>
        <dbReference type="ARBA" id="ARBA00049436"/>
    </source>
</evidence>
<accession>A0AAN6XX03</accession>
<evidence type="ECO:0000256" key="10">
    <source>
        <dbReference type="RuleBase" id="RU000384"/>
    </source>
</evidence>
<evidence type="ECO:0000256" key="3">
    <source>
        <dbReference type="ARBA" id="ARBA00012937"/>
    </source>
</evidence>
<dbReference type="GO" id="GO:0006542">
    <property type="term" value="P:glutamine biosynthetic process"/>
    <property type="evidence" value="ECO:0007669"/>
    <property type="project" value="InterPro"/>
</dbReference>
<dbReference type="PROSITE" id="PS51986">
    <property type="entry name" value="GS_BETA_GRASP"/>
    <property type="match status" value="1"/>
</dbReference>
<keyword evidence="15" id="KW-1185">Reference proteome</keyword>
<dbReference type="InterPro" id="IPR036651">
    <property type="entry name" value="Gln_synt_N_sf"/>
</dbReference>
<dbReference type="Gene3D" id="3.10.20.70">
    <property type="entry name" value="Glutamine synthetase, N-terminal domain"/>
    <property type="match status" value="1"/>
</dbReference>
<dbReference type="InterPro" id="IPR027303">
    <property type="entry name" value="Gln_synth_gly_rich_site"/>
</dbReference>
<organism evidence="14 15">
    <name type="scientific">Rhypophila decipiens</name>
    <dbReference type="NCBI Taxonomy" id="261697"/>
    <lineage>
        <taxon>Eukaryota</taxon>
        <taxon>Fungi</taxon>
        <taxon>Dikarya</taxon>
        <taxon>Ascomycota</taxon>
        <taxon>Pezizomycotina</taxon>
        <taxon>Sordariomycetes</taxon>
        <taxon>Sordariomycetidae</taxon>
        <taxon>Sordariales</taxon>
        <taxon>Naviculisporaceae</taxon>
        <taxon>Rhypophila</taxon>
    </lineage>
</organism>
<dbReference type="InterPro" id="IPR014746">
    <property type="entry name" value="Gln_synth/guanido_kin_cat_dom"/>
</dbReference>
<dbReference type="InterPro" id="IPR027302">
    <property type="entry name" value="Gln_synth_N_conserv_site"/>
</dbReference>
<evidence type="ECO:0000256" key="11">
    <source>
        <dbReference type="RuleBase" id="RU004356"/>
    </source>
</evidence>
<dbReference type="PROSITE" id="PS00181">
    <property type="entry name" value="GLNA_ATP"/>
    <property type="match status" value="1"/>
</dbReference>
<comment type="subunit">
    <text evidence="2">Homooctamer.</text>
</comment>
<evidence type="ECO:0000256" key="9">
    <source>
        <dbReference type="PROSITE-ProRule" id="PRU01330"/>
    </source>
</evidence>
<dbReference type="Pfam" id="PF03951">
    <property type="entry name" value="Gln-synt_N"/>
    <property type="match status" value="1"/>
</dbReference>
<evidence type="ECO:0000256" key="7">
    <source>
        <dbReference type="ARBA" id="ARBA00022840"/>
    </source>
</evidence>
<reference evidence="14" key="2">
    <citation type="submission" date="2023-05" db="EMBL/GenBank/DDBJ databases">
        <authorList>
            <consortium name="Lawrence Berkeley National Laboratory"/>
            <person name="Steindorff A."/>
            <person name="Hensen N."/>
            <person name="Bonometti L."/>
            <person name="Westerberg I."/>
            <person name="Brannstrom I.O."/>
            <person name="Guillou S."/>
            <person name="Cros-Aarteil S."/>
            <person name="Calhoun S."/>
            <person name="Haridas S."/>
            <person name="Kuo A."/>
            <person name="Mondo S."/>
            <person name="Pangilinan J."/>
            <person name="Riley R."/>
            <person name="Labutti K."/>
            <person name="Andreopoulos B."/>
            <person name="Lipzen A."/>
            <person name="Chen C."/>
            <person name="Yanf M."/>
            <person name="Daum C."/>
            <person name="Ng V."/>
            <person name="Clum A."/>
            <person name="Ohm R."/>
            <person name="Martin F."/>
            <person name="Silar P."/>
            <person name="Natvig D."/>
            <person name="Lalanne C."/>
            <person name="Gautier V."/>
            <person name="Ament-Velasquez S.L."/>
            <person name="Kruys A."/>
            <person name="Hutchinson M.I."/>
            <person name="Powell A.J."/>
            <person name="Barry K."/>
            <person name="Miller A.N."/>
            <person name="Grigoriev I.V."/>
            <person name="Debuchy R."/>
            <person name="Gladieux P."/>
            <person name="Thoren M.H."/>
            <person name="Johannesson H."/>
        </authorList>
    </citation>
    <scope>NUCLEOTIDE SEQUENCE</scope>
    <source>
        <strain evidence="14">PSN293</strain>
    </source>
</reference>
<dbReference type="Gene3D" id="3.30.590.10">
    <property type="entry name" value="Glutamine synthetase/guanido kinase, catalytic domain"/>
    <property type="match status" value="1"/>
</dbReference>
<dbReference type="GO" id="GO:0005737">
    <property type="term" value="C:cytoplasm"/>
    <property type="evidence" value="ECO:0007669"/>
    <property type="project" value="TreeGrafter"/>
</dbReference>
<evidence type="ECO:0000256" key="1">
    <source>
        <dbReference type="ARBA" id="ARBA00009897"/>
    </source>
</evidence>
<keyword evidence="5 11" id="KW-0436">Ligase</keyword>
<feature type="domain" description="GS beta-grasp" evidence="12">
    <location>
        <begin position="24"/>
        <end position="104"/>
    </location>
</feature>
<proteinExistence type="inferred from homology"/>
<dbReference type="PROSITE" id="PS51987">
    <property type="entry name" value="GS_CATALYTIC"/>
    <property type="match status" value="1"/>
</dbReference>
<comment type="catalytic activity">
    <reaction evidence="8 11">
        <text>L-glutamate + NH4(+) + ATP = L-glutamine + ADP + phosphate + H(+)</text>
        <dbReference type="Rhea" id="RHEA:16169"/>
        <dbReference type="ChEBI" id="CHEBI:15378"/>
        <dbReference type="ChEBI" id="CHEBI:28938"/>
        <dbReference type="ChEBI" id="CHEBI:29985"/>
        <dbReference type="ChEBI" id="CHEBI:30616"/>
        <dbReference type="ChEBI" id="CHEBI:43474"/>
        <dbReference type="ChEBI" id="CHEBI:58359"/>
        <dbReference type="ChEBI" id="CHEBI:456216"/>
        <dbReference type="EC" id="6.3.1.2"/>
    </reaction>
</comment>
<dbReference type="Proteomes" id="UP001301769">
    <property type="component" value="Unassembled WGS sequence"/>
</dbReference>
<dbReference type="SUPFAM" id="SSF55931">
    <property type="entry name" value="Glutamine synthetase/guanido kinase"/>
    <property type="match status" value="1"/>
</dbReference>
<comment type="caution">
    <text evidence="14">The sequence shown here is derived from an EMBL/GenBank/DDBJ whole genome shotgun (WGS) entry which is preliminary data.</text>
</comment>
<dbReference type="EMBL" id="MU858242">
    <property type="protein sequence ID" value="KAK4208474.1"/>
    <property type="molecule type" value="Genomic_DNA"/>
</dbReference>